<keyword evidence="5" id="KW-0597">Phosphoprotein</keyword>
<reference evidence="25" key="1">
    <citation type="submission" date="2016-06" db="EMBL/GenBank/DDBJ databases">
        <title>Parallel loss of symbiosis genes in relatives of nitrogen-fixing non-legume Parasponia.</title>
        <authorList>
            <person name="Van Velzen R."/>
            <person name="Holmer R."/>
            <person name="Bu F."/>
            <person name="Rutten L."/>
            <person name="Van Zeijl A."/>
            <person name="Liu W."/>
            <person name="Santuari L."/>
            <person name="Cao Q."/>
            <person name="Sharma T."/>
            <person name="Shen D."/>
            <person name="Roswanjaya Y."/>
            <person name="Wardhani T."/>
            <person name="Kalhor M.S."/>
            <person name="Jansen J."/>
            <person name="Van den Hoogen J."/>
            <person name="Gungor B."/>
            <person name="Hartog M."/>
            <person name="Hontelez J."/>
            <person name="Verver J."/>
            <person name="Yang W.-C."/>
            <person name="Schijlen E."/>
            <person name="Repin R."/>
            <person name="Schilthuizen M."/>
            <person name="Schranz E."/>
            <person name="Heidstra R."/>
            <person name="Miyata K."/>
            <person name="Fedorova E."/>
            <person name="Kohlen W."/>
            <person name="Bisseling T."/>
            <person name="Smit S."/>
            <person name="Geurts R."/>
        </authorList>
    </citation>
    <scope>NUCLEOTIDE SEQUENCE [LARGE SCALE GENOMIC DNA]</scope>
    <source>
        <strain evidence="25">cv. RG33-2</strain>
    </source>
</reference>
<keyword evidence="16" id="KW-0675">Receptor</keyword>
<keyword evidence="7 21" id="KW-0812">Transmembrane</keyword>
<comment type="catalytic activity">
    <reaction evidence="19">
        <text>L-seryl-[protein] + ATP = O-phospho-L-seryl-[protein] + ADP + H(+)</text>
        <dbReference type="Rhea" id="RHEA:17989"/>
        <dbReference type="Rhea" id="RHEA-COMP:9863"/>
        <dbReference type="Rhea" id="RHEA-COMP:11604"/>
        <dbReference type="ChEBI" id="CHEBI:15378"/>
        <dbReference type="ChEBI" id="CHEBI:29999"/>
        <dbReference type="ChEBI" id="CHEBI:30616"/>
        <dbReference type="ChEBI" id="CHEBI:83421"/>
        <dbReference type="ChEBI" id="CHEBI:456216"/>
        <dbReference type="EC" id="2.7.11.1"/>
    </reaction>
</comment>
<evidence type="ECO:0000256" key="14">
    <source>
        <dbReference type="ARBA" id="ARBA00023136"/>
    </source>
</evidence>
<evidence type="ECO:0000256" key="16">
    <source>
        <dbReference type="ARBA" id="ARBA00023170"/>
    </source>
</evidence>
<evidence type="ECO:0000256" key="17">
    <source>
        <dbReference type="ARBA" id="ARBA00023180"/>
    </source>
</evidence>
<keyword evidence="3 24" id="KW-0723">Serine/threonine-protein kinase</keyword>
<evidence type="ECO:0000256" key="3">
    <source>
        <dbReference type="ARBA" id="ARBA00022527"/>
    </source>
</evidence>
<dbReference type="GO" id="GO:0004674">
    <property type="term" value="F:protein serine/threonine kinase activity"/>
    <property type="evidence" value="ECO:0007669"/>
    <property type="project" value="UniProtKB-KW"/>
</dbReference>
<keyword evidence="11 24" id="KW-0418">Kinase</keyword>
<name>A0A2P5FDH2_TREOI</name>
<feature type="binding site" evidence="20">
    <location>
        <position position="362"/>
    </location>
    <ligand>
        <name>ATP</name>
        <dbReference type="ChEBI" id="CHEBI:30616"/>
    </ligand>
</feature>
<comment type="subcellular location">
    <subcellularLocation>
        <location evidence="1">Membrane</location>
        <topology evidence="1">Single-pass type I membrane protein</topology>
    </subcellularLocation>
</comment>
<evidence type="ECO:0000259" key="22">
    <source>
        <dbReference type="PROSITE" id="PS50011"/>
    </source>
</evidence>
<keyword evidence="25" id="KW-1185">Reference proteome</keyword>
<comment type="caution">
    <text evidence="24">The sequence shown here is derived from an EMBL/GenBank/DDBJ whole genome shotgun (WGS) entry which is preliminary data.</text>
</comment>
<feature type="domain" description="Protein kinase" evidence="22">
    <location>
        <begin position="334"/>
        <end position="607"/>
    </location>
</feature>
<dbReference type="InterPro" id="IPR036426">
    <property type="entry name" value="Bulb-type_lectin_dom_sf"/>
</dbReference>
<comment type="catalytic activity">
    <reaction evidence="18">
        <text>L-threonyl-[protein] + ATP = O-phospho-L-threonyl-[protein] + ADP + H(+)</text>
        <dbReference type="Rhea" id="RHEA:46608"/>
        <dbReference type="Rhea" id="RHEA-COMP:11060"/>
        <dbReference type="Rhea" id="RHEA-COMP:11605"/>
        <dbReference type="ChEBI" id="CHEBI:15378"/>
        <dbReference type="ChEBI" id="CHEBI:30013"/>
        <dbReference type="ChEBI" id="CHEBI:30616"/>
        <dbReference type="ChEBI" id="CHEBI:61977"/>
        <dbReference type="ChEBI" id="CHEBI:456216"/>
        <dbReference type="EC" id="2.7.11.1"/>
    </reaction>
</comment>
<dbReference type="PROSITE" id="PS50011">
    <property type="entry name" value="PROTEIN_KINASE_DOM"/>
    <property type="match status" value="1"/>
</dbReference>
<dbReference type="GO" id="GO:0030246">
    <property type="term" value="F:carbohydrate binding"/>
    <property type="evidence" value="ECO:0007669"/>
    <property type="project" value="UniProtKB-KW"/>
</dbReference>
<evidence type="ECO:0000256" key="9">
    <source>
        <dbReference type="ARBA" id="ARBA00022734"/>
    </source>
</evidence>
<evidence type="ECO:0000256" key="20">
    <source>
        <dbReference type="PROSITE-ProRule" id="PRU10141"/>
    </source>
</evidence>
<dbReference type="InterPro" id="IPR011009">
    <property type="entry name" value="Kinase-like_dom_sf"/>
</dbReference>
<keyword evidence="14 21" id="KW-0472">Membrane</keyword>
<dbReference type="FunFam" id="2.90.10.30:FF:000003">
    <property type="entry name" value="Os04g0303100 protein"/>
    <property type="match status" value="1"/>
</dbReference>
<dbReference type="InterPro" id="IPR000719">
    <property type="entry name" value="Prot_kinase_dom"/>
</dbReference>
<feature type="transmembrane region" description="Helical" evidence="21">
    <location>
        <begin position="273"/>
        <end position="299"/>
    </location>
</feature>
<accession>A0A2P5FDH2</accession>
<dbReference type="GO" id="GO:0016020">
    <property type="term" value="C:membrane"/>
    <property type="evidence" value="ECO:0007669"/>
    <property type="project" value="UniProtKB-SubCell"/>
</dbReference>
<protein>
    <recommendedName>
        <fullName evidence="2">non-specific serine/threonine protein kinase</fullName>
        <ecNumber evidence="2">2.7.11.1</ecNumber>
    </recommendedName>
</protein>
<dbReference type="SMART" id="SM00220">
    <property type="entry name" value="S_TKc"/>
    <property type="match status" value="1"/>
</dbReference>
<evidence type="ECO:0000256" key="7">
    <source>
        <dbReference type="ARBA" id="ARBA00022692"/>
    </source>
</evidence>
<evidence type="ECO:0000256" key="11">
    <source>
        <dbReference type="ARBA" id="ARBA00022777"/>
    </source>
</evidence>
<evidence type="ECO:0000256" key="19">
    <source>
        <dbReference type="ARBA" id="ARBA00048679"/>
    </source>
</evidence>
<dbReference type="Pfam" id="PF00069">
    <property type="entry name" value="Pkinase"/>
    <property type="match status" value="1"/>
</dbReference>
<sequence>MSNGMIVTEPPQVVWSANRDNPVGANATLSFSASRNLVLFNSKGDLVWCSNTSDILVSGMRISEKGNLVMFNSTGGKVWQSFDHLTDTLLEGQILTRGKRIISRISAKNMTRGLFYLSIESRTHLSAFAEGGKCTCPVGVDGQKYLTPINSQFPELGCRQIHEASSEGTSDHEYRLVKFGNLSYFSCSDHNKAIRGIDDEDSCLDACKRNTSCKATFFEYNKHSSKGYCFLAPNVLTLRKTPSSRFCSSSSHIKILTSQSNVNSNSSASHSSYFGMTLFTIFACVLVFLMAIVVFMLALQKKKLDDWLDHGFLKRVSSETPRRFSYDEICSATSNFSELLGRGGFGTVFKGVLKNGTPVAVKRLHNRHGTQGFLAEVETIGNLHHINLVRLIGFCASRKHRMLVYEYMSKGSLDKWLFCQNMDGAFDWNTKRKIVIDVAKGLTYLHEECRNKIAHFDVKPHNILLDDNFSAKLSDFGLSKLINRDASSQVIIGRRGTPGYQAPEWQHSRISVKADVFSFGIVLLEIICGRKVLDYSQPPSDVHLLSLLGKKAFENQLRDMVDCRSEDMQNHLEEAIDLMRLGMWCADGDCNRRPSMSTVVKILEGWMPLELINRTNLPFLSSP</sequence>
<keyword evidence="13 21" id="KW-1133">Transmembrane helix</keyword>
<dbReference type="SUPFAM" id="SSF51110">
    <property type="entry name" value="alpha-D-mannose-specific plant lectins"/>
    <property type="match status" value="1"/>
</dbReference>
<feature type="domain" description="Bulb-type lectin" evidence="23">
    <location>
        <begin position="1"/>
        <end position="83"/>
    </location>
</feature>
<evidence type="ECO:0000256" key="4">
    <source>
        <dbReference type="ARBA" id="ARBA00022536"/>
    </source>
</evidence>
<dbReference type="InterPro" id="IPR051343">
    <property type="entry name" value="G-type_lectin_kinases/EP1-like"/>
</dbReference>
<keyword evidence="8" id="KW-0732">Signal</keyword>
<dbReference type="InterPro" id="IPR008271">
    <property type="entry name" value="Ser/Thr_kinase_AS"/>
</dbReference>
<dbReference type="FunFam" id="1.10.510.10:FF:000248">
    <property type="entry name" value="S-receptor-like kinase 5"/>
    <property type="match status" value="1"/>
</dbReference>
<evidence type="ECO:0000256" key="10">
    <source>
        <dbReference type="ARBA" id="ARBA00022741"/>
    </source>
</evidence>
<keyword evidence="6" id="KW-0808">Transferase</keyword>
<dbReference type="SMART" id="SM00108">
    <property type="entry name" value="B_lectin"/>
    <property type="match status" value="1"/>
</dbReference>
<keyword evidence="15" id="KW-1015">Disulfide bond</keyword>
<evidence type="ECO:0000313" key="24">
    <source>
        <dbReference type="EMBL" id="PON95839.1"/>
    </source>
</evidence>
<dbReference type="PROSITE" id="PS50927">
    <property type="entry name" value="BULB_LECTIN"/>
    <property type="match status" value="1"/>
</dbReference>
<evidence type="ECO:0000256" key="21">
    <source>
        <dbReference type="SAM" id="Phobius"/>
    </source>
</evidence>
<dbReference type="Pfam" id="PF01453">
    <property type="entry name" value="B_lectin"/>
    <property type="match status" value="1"/>
</dbReference>
<dbReference type="InParanoid" id="A0A2P5FDH2"/>
<dbReference type="FunFam" id="3.30.200.20:FF:000178">
    <property type="entry name" value="serine/threonine-protein kinase PBS1-like"/>
    <property type="match status" value="1"/>
</dbReference>
<dbReference type="STRING" id="63057.A0A2P5FDH2"/>
<evidence type="ECO:0000256" key="8">
    <source>
        <dbReference type="ARBA" id="ARBA00022729"/>
    </source>
</evidence>
<dbReference type="Gene3D" id="1.10.510.10">
    <property type="entry name" value="Transferase(Phosphotransferase) domain 1"/>
    <property type="match status" value="1"/>
</dbReference>
<dbReference type="Proteomes" id="UP000237000">
    <property type="component" value="Unassembled WGS sequence"/>
</dbReference>
<keyword evidence="9" id="KW-0430">Lectin</keyword>
<dbReference type="EC" id="2.7.11.1" evidence="2"/>
<dbReference type="PROSITE" id="PS00107">
    <property type="entry name" value="PROTEIN_KINASE_ATP"/>
    <property type="match status" value="1"/>
</dbReference>
<dbReference type="PANTHER" id="PTHR47976">
    <property type="entry name" value="G-TYPE LECTIN S-RECEPTOR-LIKE SERINE/THREONINE-PROTEIN KINASE SD2-5"/>
    <property type="match status" value="1"/>
</dbReference>
<keyword evidence="10 20" id="KW-0547">Nucleotide-binding</keyword>
<dbReference type="Gene3D" id="3.30.200.20">
    <property type="entry name" value="Phosphorylase Kinase, domain 1"/>
    <property type="match status" value="1"/>
</dbReference>
<keyword evidence="12 20" id="KW-0067">ATP-binding</keyword>
<dbReference type="GO" id="GO:0005524">
    <property type="term" value="F:ATP binding"/>
    <property type="evidence" value="ECO:0007669"/>
    <property type="project" value="UniProtKB-UniRule"/>
</dbReference>
<evidence type="ECO:0000256" key="2">
    <source>
        <dbReference type="ARBA" id="ARBA00012513"/>
    </source>
</evidence>
<keyword evidence="4" id="KW-0245">EGF-like domain</keyword>
<evidence type="ECO:0000256" key="13">
    <source>
        <dbReference type="ARBA" id="ARBA00022989"/>
    </source>
</evidence>
<dbReference type="Gene3D" id="2.90.10.30">
    <property type="match status" value="1"/>
</dbReference>
<evidence type="ECO:0000256" key="18">
    <source>
        <dbReference type="ARBA" id="ARBA00047899"/>
    </source>
</evidence>
<dbReference type="EMBL" id="JXTC01000042">
    <property type="protein sequence ID" value="PON95839.1"/>
    <property type="molecule type" value="Genomic_DNA"/>
</dbReference>
<dbReference type="OrthoDB" id="4062651at2759"/>
<dbReference type="PROSITE" id="PS00108">
    <property type="entry name" value="PROTEIN_KINASE_ST"/>
    <property type="match status" value="1"/>
</dbReference>
<dbReference type="SUPFAM" id="SSF56112">
    <property type="entry name" value="Protein kinase-like (PK-like)"/>
    <property type="match status" value="1"/>
</dbReference>
<evidence type="ECO:0000256" key="5">
    <source>
        <dbReference type="ARBA" id="ARBA00022553"/>
    </source>
</evidence>
<gene>
    <name evidence="24" type="ORF">TorRG33x02_083620</name>
</gene>
<evidence type="ECO:0000256" key="15">
    <source>
        <dbReference type="ARBA" id="ARBA00023157"/>
    </source>
</evidence>
<proteinExistence type="predicted"/>
<dbReference type="CDD" id="cd14066">
    <property type="entry name" value="STKc_IRAK"/>
    <property type="match status" value="1"/>
</dbReference>
<keyword evidence="17" id="KW-0325">Glycoprotein</keyword>
<dbReference type="InterPro" id="IPR001480">
    <property type="entry name" value="Bulb-type_lectin_dom"/>
</dbReference>
<dbReference type="CDD" id="cd00028">
    <property type="entry name" value="B_lectin"/>
    <property type="match status" value="1"/>
</dbReference>
<dbReference type="PANTHER" id="PTHR47976:SF30">
    <property type="entry name" value="RECEPTOR-LIKE SERINE_THREONINE-PROTEIN KINASE"/>
    <property type="match status" value="1"/>
</dbReference>
<evidence type="ECO:0000259" key="23">
    <source>
        <dbReference type="PROSITE" id="PS50927"/>
    </source>
</evidence>
<evidence type="ECO:0000256" key="1">
    <source>
        <dbReference type="ARBA" id="ARBA00004479"/>
    </source>
</evidence>
<dbReference type="InterPro" id="IPR017441">
    <property type="entry name" value="Protein_kinase_ATP_BS"/>
</dbReference>
<evidence type="ECO:0000256" key="12">
    <source>
        <dbReference type="ARBA" id="ARBA00022840"/>
    </source>
</evidence>
<dbReference type="AlphaFoldDB" id="A0A2P5FDH2"/>
<evidence type="ECO:0000256" key="6">
    <source>
        <dbReference type="ARBA" id="ARBA00022679"/>
    </source>
</evidence>
<organism evidence="24 25">
    <name type="scientific">Trema orientale</name>
    <name type="common">Charcoal tree</name>
    <name type="synonym">Celtis orientalis</name>
    <dbReference type="NCBI Taxonomy" id="63057"/>
    <lineage>
        <taxon>Eukaryota</taxon>
        <taxon>Viridiplantae</taxon>
        <taxon>Streptophyta</taxon>
        <taxon>Embryophyta</taxon>
        <taxon>Tracheophyta</taxon>
        <taxon>Spermatophyta</taxon>
        <taxon>Magnoliopsida</taxon>
        <taxon>eudicotyledons</taxon>
        <taxon>Gunneridae</taxon>
        <taxon>Pentapetalae</taxon>
        <taxon>rosids</taxon>
        <taxon>fabids</taxon>
        <taxon>Rosales</taxon>
        <taxon>Cannabaceae</taxon>
        <taxon>Trema</taxon>
    </lineage>
</organism>
<evidence type="ECO:0000313" key="25">
    <source>
        <dbReference type="Proteomes" id="UP000237000"/>
    </source>
</evidence>